<feature type="domain" description="GGDEF" evidence="2">
    <location>
        <begin position="125"/>
        <end position="249"/>
    </location>
</feature>
<keyword evidence="1" id="KW-0472">Membrane</keyword>
<evidence type="ECO:0000313" key="3">
    <source>
        <dbReference type="EMBL" id="MFC3034022.1"/>
    </source>
</evidence>
<dbReference type="InterPro" id="IPR043128">
    <property type="entry name" value="Rev_trsase/Diguanyl_cyclase"/>
</dbReference>
<gene>
    <name evidence="3" type="ORF">ACFOEE_16040</name>
</gene>
<dbReference type="SMART" id="SM00267">
    <property type="entry name" value="GGDEF"/>
    <property type="match status" value="1"/>
</dbReference>
<name>A0ABV7CN16_9GAMM</name>
<dbReference type="InterPro" id="IPR052163">
    <property type="entry name" value="DGC-Regulatory_Protein"/>
</dbReference>
<dbReference type="RefSeq" id="WP_377126509.1">
    <property type="nucleotide sequence ID" value="NZ_JBHRSD010000029.1"/>
</dbReference>
<accession>A0ABV7CN16</accession>
<feature type="transmembrane region" description="Helical" evidence="1">
    <location>
        <begin position="21"/>
        <end position="39"/>
    </location>
</feature>
<protein>
    <submittedName>
        <fullName evidence="3">GGDEF domain-containing protein</fullName>
    </submittedName>
</protein>
<dbReference type="PROSITE" id="PS50887">
    <property type="entry name" value="GGDEF"/>
    <property type="match status" value="1"/>
</dbReference>
<dbReference type="PANTHER" id="PTHR46663:SF2">
    <property type="entry name" value="GGDEF DOMAIN-CONTAINING PROTEIN"/>
    <property type="match status" value="1"/>
</dbReference>
<dbReference type="Proteomes" id="UP001595453">
    <property type="component" value="Unassembled WGS sequence"/>
</dbReference>
<comment type="caution">
    <text evidence="3">The sequence shown here is derived from an EMBL/GenBank/DDBJ whole genome shotgun (WGS) entry which is preliminary data.</text>
</comment>
<evidence type="ECO:0000313" key="4">
    <source>
        <dbReference type="Proteomes" id="UP001595453"/>
    </source>
</evidence>
<sequence>MGIDLQQSKLNYRLKRSFKRELLLCIALVVLVTFLSVYFEIEVLESFYDFTRSHENWELDEIVVSLSAICIATMIFTIRRLREIKALHQELALQALTDQLTNLGNRRYAHERLEQMMANCDRYQHILALLFIDLDDFKEINDQYGHQTGDQILKAVSARLVNLVRKNDFVGRYGGDEFIVLIEATQLSEINTAKGRIEALYNANYPLGKLSMQAKFSLGMALYPEEADSAEALLKLADQRMYQEKTAHS</sequence>
<dbReference type="NCBIfam" id="TIGR00254">
    <property type="entry name" value="GGDEF"/>
    <property type="match status" value="1"/>
</dbReference>
<reference evidence="4" key="1">
    <citation type="journal article" date="2019" name="Int. J. Syst. Evol. Microbiol.">
        <title>The Global Catalogue of Microorganisms (GCM) 10K type strain sequencing project: providing services to taxonomists for standard genome sequencing and annotation.</title>
        <authorList>
            <consortium name="The Broad Institute Genomics Platform"/>
            <consortium name="The Broad Institute Genome Sequencing Center for Infectious Disease"/>
            <person name="Wu L."/>
            <person name="Ma J."/>
        </authorList>
    </citation>
    <scope>NUCLEOTIDE SEQUENCE [LARGE SCALE GENOMIC DNA]</scope>
    <source>
        <strain evidence="4">KCTC 42730</strain>
    </source>
</reference>
<keyword evidence="4" id="KW-1185">Reference proteome</keyword>
<feature type="transmembrane region" description="Helical" evidence="1">
    <location>
        <begin position="59"/>
        <end position="78"/>
    </location>
</feature>
<dbReference type="Gene3D" id="3.30.70.270">
    <property type="match status" value="1"/>
</dbReference>
<dbReference type="PANTHER" id="PTHR46663">
    <property type="entry name" value="DIGUANYLATE CYCLASE DGCT-RELATED"/>
    <property type="match status" value="1"/>
</dbReference>
<dbReference type="CDD" id="cd01949">
    <property type="entry name" value="GGDEF"/>
    <property type="match status" value="1"/>
</dbReference>
<evidence type="ECO:0000259" key="2">
    <source>
        <dbReference type="PROSITE" id="PS50887"/>
    </source>
</evidence>
<keyword evidence="1" id="KW-0812">Transmembrane</keyword>
<evidence type="ECO:0000256" key="1">
    <source>
        <dbReference type="SAM" id="Phobius"/>
    </source>
</evidence>
<dbReference type="SUPFAM" id="SSF55073">
    <property type="entry name" value="Nucleotide cyclase"/>
    <property type="match status" value="1"/>
</dbReference>
<proteinExistence type="predicted"/>
<dbReference type="Pfam" id="PF00990">
    <property type="entry name" value="GGDEF"/>
    <property type="match status" value="1"/>
</dbReference>
<organism evidence="3 4">
    <name type="scientific">Pseudoalteromonas fenneropenaei</name>
    <dbReference type="NCBI Taxonomy" id="1737459"/>
    <lineage>
        <taxon>Bacteria</taxon>
        <taxon>Pseudomonadati</taxon>
        <taxon>Pseudomonadota</taxon>
        <taxon>Gammaproteobacteria</taxon>
        <taxon>Alteromonadales</taxon>
        <taxon>Pseudoalteromonadaceae</taxon>
        <taxon>Pseudoalteromonas</taxon>
    </lineage>
</organism>
<keyword evidence="1" id="KW-1133">Transmembrane helix</keyword>
<dbReference type="InterPro" id="IPR029787">
    <property type="entry name" value="Nucleotide_cyclase"/>
</dbReference>
<dbReference type="EMBL" id="JBHRSD010000029">
    <property type="protein sequence ID" value="MFC3034022.1"/>
    <property type="molecule type" value="Genomic_DNA"/>
</dbReference>
<dbReference type="InterPro" id="IPR000160">
    <property type="entry name" value="GGDEF_dom"/>
</dbReference>